<keyword evidence="2" id="KW-1185">Reference proteome</keyword>
<organism evidence="1 2">
    <name type="scientific">Turnera subulata</name>
    <dbReference type="NCBI Taxonomy" id="218843"/>
    <lineage>
        <taxon>Eukaryota</taxon>
        <taxon>Viridiplantae</taxon>
        <taxon>Streptophyta</taxon>
        <taxon>Embryophyta</taxon>
        <taxon>Tracheophyta</taxon>
        <taxon>Spermatophyta</taxon>
        <taxon>Magnoliopsida</taxon>
        <taxon>eudicotyledons</taxon>
        <taxon>Gunneridae</taxon>
        <taxon>Pentapetalae</taxon>
        <taxon>rosids</taxon>
        <taxon>fabids</taxon>
        <taxon>Malpighiales</taxon>
        <taxon>Passifloraceae</taxon>
        <taxon>Turnera</taxon>
    </lineage>
</organism>
<dbReference type="Proteomes" id="UP001141552">
    <property type="component" value="Unassembled WGS sequence"/>
</dbReference>
<accession>A0A9Q0JS99</accession>
<reference evidence="1" key="2">
    <citation type="journal article" date="2023" name="Plants (Basel)">
        <title>Annotation of the Turnera subulata (Passifloraceae) Draft Genome Reveals the S-Locus Evolved after the Divergence of Turneroideae from Passifloroideae in a Stepwise Manner.</title>
        <authorList>
            <person name="Henning P.M."/>
            <person name="Roalson E.H."/>
            <person name="Mir W."/>
            <person name="McCubbin A.G."/>
            <person name="Shore J.S."/>
        </authorList>
    </citation>
    <scope>NUCLEOTIDE SEQUENCE</scope>
    <source>
        <strain evidence="1">F60SS</strain>
    </source>
</reference>
<evidence type="ECO:0000313" key="2">
    <source>
        <dbReference type="Proteomes" id="UP001141552"/>
    </source>
</evidence>
<name>A0A9Q0JS99_9ROSI</name>
<dbReference type="EMBL" id="JAKUCV010000102">
    <property type="protein sequence ID" value="KAJ4851252.1"/>
    <property type="molecule type" value="Genomic_DNA"/>
</dbReference>
<reference evidence="1" key="1">
    <citation type="submission" date="2022-02" db="EMBL/GenBank/DDBJ databases">
        <authorList>
            <person name="Henning P.M."/>
            <person name="McCubbin A.G."/>
            <person name="Shore J.S."/>
        </authorList>
    </citation>
    <scope>NUCLEOTIDE SEQUENCE</scope>
    <source>
        <strain evidence="1">F60SS</strain>
        <tissue evidence="1">Leaves</tissue>
    </source>
</reference>
<evidence type="ECO:0000313" key="1">
    <source>
        <dbReference type="EMBL" id="KAJ4851252.1"/>
    </source>
</evidence>
<sequence length="52" mass="6333">MMLGHTKNMKERKNLMLNRRPMLILLLMVQVPPQQIMLRIFLKMMMTWTLMS</sequence>
<gene>
    <name evidence="1" type="ORF">Tsubulata_021794</name>
</gene>
<comment type="caution">
    <text evidence="1">The sequence shown here is derived from an EMBL/GenBank/DDBJ whole genome shotgun (WGS) entry which is preliminary data.</text>
</comment>
<dbReference type="AlphaFoldDB" id="A0A9Q0JS99"/>
<protein>
    <submittedName>
        <fullName evidence="1">Uncharacterized protein</fullName>
    </submittedName>
</protein>
<proteinExistence type="predicted"/>